<feature type="transmembrane region" description="Helical" evidence="1">
    <location>
        <begin position="25"/>
        <end position="49"/>
    </location>
</feature>
<dbReference type="PROSITE" id="PS50853">
    <property type="entry name" value="FN3"/>
    <property type="match status" value="1"/>
</dbReference>
<evidence type="ECO:0000259" key="2">
    <source>
        <dbReference type="PROSITE" id="PS50853"/>
    </source>
</evidence>
<dbReference type="KEGG" id="tpro:Ga0080559_TMP2405"/>
<feature type="domain" description="Fibronectin type-III" evidence="2">
    <location>
        <begin position="510"/>
        <end position="606"/>
    </location>
</feature>
<keyword evidence="4" id="KW-1185">Reference proteome</keyword>
<accession>A0A1U7D4W8</accession>
<dbReference type="STRING" id="1229727.Ga0080559_TMP2405"/>
<dbReference type="SUPFAM" id="SSF49265">
    <property type="entry name" value="Fibronectin type III"/>
    <property type="match status" value="1"/>
</dbReference>
<dbReference type="RefSeq" id="WP_076623326.1">
    <property type="nucleotide sequence ID" value="NZ_BMEW01000005.1"/>
</dbReference>
<dbReference type="InterPro" id="IPR013783">
    <property type="entry name" value="Ig-like_fold"/>
</dbReference>
<dbReference type="InterPro" id="IPR036116">
    <property type="entry name" value="FN3_sf"/>
</dbReference>
<dbReference type="Gene3D" id="2.60.40.10">
    <property type="entry name" value="Immunoglobulins"/>
    <property type="match status" value="1"/>
</dbReference>
<keyword evidence="1" id="KW-0472">Membrane</keyword>
<evidence type="ECO:0000256" key="1">
    <source>
        <dbReference type="SAM" id="Phobius"/>
    </source>
</evidence>
<evidence type="ECO:0000313" key="4">
    <source>
        <dbReference type="Proteomes" id="UP000186559"/>
    </source>
</evidence>
<keyword evidence="1" id="KW-1133">Transmembrane helix</keyword>
<keyword evidence="1" id="KW-0812">Transmembrane</keyword>
<dbReference type="InterPro" id="IPR003961">
    <property type="entry name" value="FN3_dom"/>
</dbReference>
<dbReference type="CDD" id="cd00063">
    <property type="entry name" value="FN3"/>
    <property type="match status" value="1"/>
</dbReference>
<dbReference type="Pfam" id="PF00041">
    <property type="entry name" value="fn3"/>
    <property type="match status" value="1"/>
</dbReference>
<name>A0A1U7D4W8_9RHOB</name>
<reference evidence="3 4" key="1">
    <citation type="submission" date="2016-03" db="EMBL/GenBank/DDBJ databases">
        <title>Deep-sea bacteria in the southern Pacific.</title>
        <authorList>
            <person name="Tang K."/>
        </authorList>
    </citation>
    <scope>NUCLEOTIDE SEQUENCE [LARGE SCALE GENOMIC DNA]</scope>
    <source>
        <strain evidence="3 4">JLT2016</strain>
    </source>
</reference>
<feature type="transmembrane region" description="Helical" evidence="1">
    <location>
        <begin position="56"/>
        <end position="77"/>
    </location>
</feature>
<protein>
    <submittedName>
        <fullName evidence="3">Fibronectin type III domain-containing protein</fullName>
    </submittedName>
</protein>
<organism evidence="3 4">
    <name type="scientific">Salipiger profundus</name>
    <dbReference type="NCBI Taxonomy" id="1229727"/>
    <lineage>
        <taxon>Bacteria</taxon>
        <taxon>Pseudomonadati</taxon>
        <taxon>Pseudomonadota</taxon>
        <taxon>Alphaproteobacteria</taxon>
        <taxon>Rhodobacterales</taxon>
        <taxon>Roseobacteraceae</taxon>
        <taxon>Salipiger</taxon>
    </lineage>
</organism>
<proteinExistence type="predicted"/>
<dbReference type="Gene3D" id="2.60.120.260">
    <property type="entry name" value="Galactose-binding domain-like"/>
    <property type="match status" value="1"/>
</dbReference>
<dbReference type="EMBL" id="CP014796">
    <property type="protein sequence ID" value="APX23201.1"/>
    <property type="molecule type" value="Genomic_DNA"/>
</dbReference>
<dbReference type="Proteomes" id="UP000186559">
    <property type="component" value="Chromosome"/>
</dbReference>
<sequence>MRRDLHSSTALTFPRPVYAPQAAGFIYGAIGGTVAAGATGAFAAGVAAGTTFAASAFGGIIVNAVVGIGLSVIAQALQPAPEVPKPSARMANFAQPVSYAEYVLGRTRKGGPLGFTGATGRYRYYVPLLAAHEIEGIVTHYLDERVVEIDGSDIVTTAPISNGPEVGKITPFLGATGQTANADLVAAFPGQITASHDFKGLAGAVVRAKKVSPESFSDIYPRGRQWDYTPVIDGHNGIYDPRDESTGHTSNAALILAWWLTDVMRQTVDWDDVATEADACDVEVTDRYGATGAKWSIDGVLADDEDFETQRAKLCAACDAFLYENTDGTVGFTVGRYIAPDVTLTAADCEGLEITSGQTGSSAITEIVPEYIEPDNAWREWSTGVWTVDPDGNQTLRDTPRLHMVKWHNQAIRIAKRLGKTKRPQWQMQGTIGPIGYELIGKRFFRLNHEEMGIDMTFEVGKLTRETAGTFSITANSVESTDFDFDADTEEPERPEVNASEISDEGSIDAVTGVTATSPGNNQILVEWDAQDALYAQQILLVRQSTGQEEVISTSRAVSTRTSHEINGLVAGETYEVQVRNYTGTPGAEVSVSDWAPSTALQVVVGGVVPGDFSISVATGEPGRARFQGVSGTNTVIARVYYSATDDFGTASQVGDDIAINALNTFDISVGDDAAVNLLTNGGFDADSDWTTGTDWSIASGVATKAAGTASDLEQAVTISGGTDYRVTFTVDSITGGTIRPRLDGATSVSGTARSTADTFQETLTAPSSPIDFAFEADASLAADIDDAYLVEDTAESAATGYYWLVPVSSRGDVGDETASQYIVIP</sequence>
<gene>
    <name evidence="3" type="ORF">Ga0080559_TMP2405</name>
</gene>
<dbReference type="AlphaFoldDB" id="A0A1U7D4W8"/>
<dbReference type="SMART" id="SM00060">
    <property type="entry name" value="FN3"/>
    <property type="match status" value="1"/>
</dbReference>
<evidence type="ECO:0000313" key="3">
    <source>
        <dbReference type="EMBL" id="APX23201.1"/>
    </source>
</evidence>
<dbReference type="OrthoDB" id="7357280at2"/>